<keyword evidence="9" id="KW-1185">Reference proteome</keyword>
<keyword evidence="2" id="KW-0805">Transcription regulation</keyword>
<keyword evidence="3" id="KW-0731">Sigma factor</keyword>
<evidence type="ECO:0000313" key="9">
    <source>
        <dbReference type="Proteomes" id="UP000557872"/>
    </source>
</evidence>
<dbReference type="EMBL" id="JACBAZ010000003">
    <property type="protein sequence ID" value="NWK55862.1"/>
    <property type="molecule type" value="Genomic_DNA"/>
</dbReference>
<dbReference type="Pfam" id="PF04545">
    <property type="entry name" value="Sigma70_r4"/>
    <property type="match status" value="1"/>
</dbReference>
<gene>
    <name evidence="8" type="ORF">HW115_09585</name>
</gene>
<feature type="domain" description="RNA polymerase sigma-70 region 2" evidence="6">
    <location>
        <begin position="22"/>
        <end position="87"/>
    </location>
</feature>
<dbReference type="GO" id="GO:0006352">
    <property type="term" value="P:DNA-templated transcription initiation"/>
    <property type="evidence" value="ECO:0007669"/>
    <property type="project" value="InterPro"/>
</dbReference>
<dbReference type="InterPro" id="IPR013325">
    <property type="entry name" value="RNA_pol_sigma_r2"/>
</dbReference>
<dbReference type="PANTHER" id="PTHR43133:SF51">
    <property type="entry name" value="RNA POLYMERASE SIGMA FACTOR"/>
    <property type="match status" value="1"/>
</dbReference>
<evidence type="ECO:0000256" key="4">
    <source>
        <dbReference type="ARBA" id="ARBA00023125"/>
    </source>
</evidence>
<sequence length="189" mass="21488">MPALQTIDPESSQTDDFISLLTGHQDILLTFIRGSIGDLATAKDILQEVNLILWKKSSQFKMGSNFKAWALKTAQFQILGNYRDKQRSKLVFDPDLVDQLATEASHVDDDWKKDQRLEALEICLQKLPDKQRSLLDSRYRAGGSIKELAQALNSSTSRLKMILFRARKNLRDCIMMRVESSQQGKGLTQ</sequence>
<dbReference type="InterPro" id="IPR036388">
    <property type="entry name" value="WH-like_DNA-bd_sf"/>
</dbReference>
<keyword evidence="4" id="KW-0238">DNA-binding</keyword>
<proteinExistence type="inferred from homology"/>
<dbReference type="AlphaFoldDB" id="A0A851GG25"/>
<dbReference type="NCBIfam" id="TIGR02989">
    <property type="entry name" value="Sig-70_gvs1"/>
    <property type="match status" value="1"/>
</dbReference>
<dbReference type="Proteomes" id="UP000557872">
    <property type="component" value="Unassembled WGS sequence"/>
</dbReference>
<dbReference type="NCBIfam" id="TIGR02937">
    <property type="entry name" value="sigma70-ECF"/>
    <property type="match status" value="1"/>
</dbReference>
<protein>
    <submittedName>
        <fullName evidence="8">Sigma-70 family RNA polymerase sigma factor</fullName>
    </submittedName>
</protein>
<dbReference type="InterPro" id="IPR014284">
    <property type="entry name" value="RNA_pol_sigma-70_dom"/>
</dbReference>
<dbReference type="PANTHER" id="PTHR43133">
    <property type="entry name" value="RNA POLYMERASE ECF-TYPE SIGMA FACTO"/>
    <property type="match status" value="1"/>
</dbReference>
<dbReference type="SUPFAM" id="SSF88659">
    <property type="entry name" value="Sigma3 and sigma4 domains of RNA polymerase sigma factors"/>
    <property type="match status" value="1"/>
</dbReference>
<dbReference type="RefSeq" id="WP_178932399.1">
    <property type="nucleotide sequence ID" value="NZ_JACBAZ010000003.1"/>
</dbReference>
<comment type="caution">
    <text evidence="8">The sequence shown here is derived from an EMBL/GenBank/DDBJ whole genome shotgun (WGS) entry which is preliminary data.</text>
</comment>
<dbReference type="InterPro" id="IPR013324">
    <property type="entry name" value="RNA_pol_sigma_r3/r4-like"/>
</dbReference>
<organism evidence="8 9">
    <name type="scientific">Oceaniferula marina</name>
    <dbReference type="NCBI Taxonomy" id="2748318"/>
    <lineage>
        <taxon>Bacteria</taxon>
        <taxon>Pseudomonadati</taxon>
        <taxon>Verrucomicrobiota</taxon>
        <taxon>Verrucomicrobiia</taxon>
        <taxon>Verrucomicrobiales</taxon>
        <taxon>Verrucomicrobiaceae</taxon>
        <taxon>Oceaniferula</taxon>
    </lineage>
</organism>
<evidence type="ECO:0000256" key="2">
    <source>
        <dbReference type="ARBA" id="ARBA00023015"/>
    </source>
</evidence>
<dbReference type="InterPro" id="IPR007630">
    <property type="entry name" value="RNA_pol_sigma70_r4"/>
</dbReference>
<dbReference type="CDD" id="cd06171">
    <property type="entry name" value="Sigma70_r4"/>
    <property type="match status" value="1"/>
</dbReference>
<reference evidence="8 9" key="1">
    <citation type="submission" date="2020-07" db="EMBL/GenBank/DDBJ databases">
        <title>Roseicoccus Jingziensis gen. nov., sp. nov., isolated from coastal seawater.</title>
        <authorList>
            <person name="Feng X."/>
        </authorList>
    </citation>
    <scope>NUCLEOTIDE SEQUENCE [LARGE SCALE GENOMIC DNA]</scope>
    <source>
        <strain evidence="8 9">N1E253</strain>
    </source>
</reference>
<evidence type="ECO:0000259" key="7">
    <source>
        <dbReference type="Pfam" id="PF04545"/>
    </source>
</evidence>
<dbReference type="InterPro" id="IPR014331">
    <property type="entry name" value="RNA_pol_sigma70_ECF_RHOBA"/>
</dbReference>
<feature type="domain" description="RNA polymerase sigma-70 region 4" evidence="7">
    <location>
        <begin position="123"/>
        <end position="171"/>
    </location>
</feature>
<evidence type="ECO:0000259" key="6">
    <source>
        <dbReference type="Pfam" id="PF04542"/>
    </source>
</evidence>
<dbReference type="GO" id="GO:0016987">
    <property type="term" value="F:sigma factor activity"/>
    <property type="evidence" value="ECO:0007669"/>
    <property type="project" value="UniProtKB-KW"/>
</dbReference>
<evidence type="ECO:0000313" key="8">
    <source>
        <dbReference type="EMBL" id="NWK55862.1"/>
    </source>
</evidence>
<evidence type="ECO:0000256" key="5">
    <source>
        <dbReference type="ARBA" id="ARBA00023163"/>
    </source>
</evidence>
<comment type="similarity">
    <text evidence="1">Belongs to the sigma-70 factor family. ECF subfamily.</text>
</comment>
<dbReference type="Gene3D" id="1.10.10.10">
    <property type="entry name" value="Winged helix-like DNA-binding domain superfamily/Winged helix DNA-binding domain"/>
    <property type="match status" value="1"/>
</dbReference>
<name>A0A851GG25_9BACT</name>
<accession>A0A851GG25</accession>
<evidence type="ECO:0000256" key="3">
    <source>
        <dbReference type="ARBA" id="ARBA00023082"/>
    </source>
</evidence>
<dbReference type="Pfam" id="PF04542">
    <property type="entry name" value="Sigma70_r2"/>
    <property type="match status" value="1"/>
</dbReference>
<dbReference type="InterPro" id="IPR007627">
    <property type="entry name" value="RNA_pol_sigma70_r2"/>
</dbReference>
<dbReference type="GO" id="GO:0003677">
    <property type="term" value="F:DNA binding"/>
    <property type="evidence" value="ECO:0007669"/>
    <property type="project" value="UniProtKB-KW"/>
</dbReference>
<dbReference type="Gene3D" id="1.10.1740.10">
    <property type="match status" value="1"/>
</dbReference>
<keyword evidence="5" id="KW-0804">Transcription</keyword>
<dbReference type="InterPro" id="IPR039425">
    <property type="entry name" value="RNA_pol_sigma-70-like"/>
</dbReference>
<evidence type="ECO:0000256" key="1">
    <source>
        <dbReference type="ARBA" id="ARBA00010641"/>
    </source>
</evidence>
<dbReference type="SUPFAM" id="SSF88946">
    <property type="entry name" value="Sigma2 domain of RNA polymerase sigma factors"/>
    <property type="match status" value="1"/>
</dbReference>